<accession>A0A0K9NYZ4</accession>
<dbReference type="GO" id="GO:0005741">
    <property type="term" value="C:mitochondrial outer membrane"/>
    <property type="evidence" value="ECO:0000318"/>
    <property type="project" value="GO_Central"/>
</dbReference>
<organism evidence="1 2">
    <name type="scientific">Zostera marina</name>
    <name type="common">Eelgrass</name>
    <dbReference type="NCBI Taxonomy" id="29655"/>
    <lineage>
        <taxon>Eukaryota</taxon>
        <taxon>Viridiplantae</taxon>
        <taxon>Streptophyta</taxon>
        <taxon>Embryophyta</taxon>
        <taxon>Tracheophyta</taxon>
        <taxon>Spermatophyta</taxon>
        <taxon>Magnoliopsida</taxon>
        <taxon>Liliopsida</taxon>
        <taxon>Zosteraceae</taxon>
        <taxon>Zostera</taxon>
    </lineage>
</organism>
<dbReference type="STRING" id="29655.A0A0K9NYZ4"/>
<dbReference type="EMBL" id="LFYR01001527">
    <property type="protein sequence ID" value="KMZ61197.1"/>
    <property type="molecule type" value="Genomic_DNA"/>
</dbReference>
<proteinExistence type="predicted"/>
<keyword evidence="2" id="KW-1185">Reference proteome</keyword>
<dbReference type="CDD" id="cd14726">
    <property type="entry name" value="TraB_PrgY-like"/>
    <property type="match status" value="1"/>
</dbReference>
<dbReference type="PANTHER" id="PTHR21530:SF7">
    <property type="entry name" value="TRAB DOMAIN-CONTAINING PROTEIN"/>
    <property type="match status" value="1"/>
</dbReference>
<dbReference type="OrthoDB" id="48306at2759"/>
<reference evidence="2" key="1">
    <citation type="journal article" date="2016" name="Nature">
        <title>The genome of the seagrass Zostera marina reveals angiosperm adaptation to the sea.</title>
        <authorList>
            <person name="Olsen J.L."/>
            <person name="Rouze P."/>
            <person name="Verhelst B."/>
            <person name="Lin Y.-C."/>
            <person name="Bayer T."/>
            <person name="Collen J."/>
            <person name="Dattolo E."/>
            <person name="De Paoli E."/>
            <person name="Dittami S."/>
            <person name="Maumus F."/>
            <person name="Michel G."/>
            <person name="Kersting A."/>
            <person name="Lauritano C."/>
            <person name="Lohaus R."/>
            <person name="Toepel M."/>
            <person name="Tonon T."/>
            <person name="Vanneste K."/>
            <person name="Amirebrahimi M."/>
            <person name="Brakel J."/>
            <person name="Bostroem C."/>
            <person name="Chovatia M."/>
            <person name="Grimwood J."/>
            <person name="Jenkins J.W."/>
            <person name="Jueterbock A."/>
            <person name="Mraz A."/>
            <person name="Stam W.T."/>
            <person name="Tice H."/>
            <person name="Bornberg-Bauer E."/>
            <person name="Green P.J."/>
            <person name="Pearson G.A."/>
            <person name="Procaccini G."/>
            <person name="Duarte C.M."/>
            <person name="Schmutz J."/>
            <person name="Reusch T.B.H."/>
            <person name="Van de Peer Y."/>
        </authorList>
    </citation>
    <scope>NUCLEOTIDE SEQUENCE [LARGE SCALE GENOMIC DNA]</scope>
    <source>
        <strain evidence="2">cv. Finnish</strain>
    </source>
</reference>
<sequence length="319" mass="36505">MNRGFGGLPLHSLLRRLLHQRNNFRALLILPSVFISNHTIPVPQILTRNFSSKITDEELSRQQNPFFLSLKCYTRDDPDTPYYVIQSPHLLQKEANDGKSGYSLPETMHLSCNIIQIKCQTCAFYLVGVHSNGDQKTIQDAEDIINHLKPEVIFLELCASRSAALQKLQDDNKNQAQNRVFPVAFEIAMQNGAKVVLGDRPFHITVRKILEGMLAMRPWEFTKLSFYLLFRFIEYGKNNKTFDINDFVLKKLEDLKTFSTLKQPTIHERDLYMSSVLTKIADEHSLVVAFIGSDHVSGIKKHLQQTFAINLSEEIPASK</sequence>
<dbReference type="AlphaFoldDB" id="A0A0K9NYZ4"/>
<evidence type="ECO:0008006" key="3">
    <source>
        <dbReference type="Google" id="ProtNLM"/>
    </source>
</evidence>
<evidence type="ECO:0000313" key="1">
    <source>
        <dbReference type="EMBL" id="KMZ61197.1"/>
    </source>
</evidence>
<gene>
    <name evidence="1" type="ORF">ZOSMA_548G00060</name>
</gene>
<name>A0A0K9NYZ4_ZOSMR</name>
<dbReference type="PANTHER" id="PTHR21530">
    <property type="entry name" value="PHEROMONE SHUTDOWN PROTEIN"/>
    <property type="match status" value="1"/>
</dbReference>
<comment type="caution">
    <text evidence="1">The sequence shown here is derived from an EMBL/GenBank/DDBJ whole genome shotgun (WGS) entry which is preliminary data.</text>
</comment>
<dbReference type="InterPro" id="IPR046345">
    <property type="entry name" value="TraB_PrgY-like"/>
</dbReference>
<protein>
    <recommendedName>
        <fullName evidence="3">TraB family protein</fullName>
    </recommendedName>
</protein>
<dbReference type="Proteomes" id="UP000036987">
    <property type="component" value="Unassembled WGS sequence"/>
</dbReference>
<evidence type="ECO:0000313" key="2">
    <source>
        <dbReference type="Proteomes" id="UP000036987"/>
    </source>
</evidence>